<dbReference type="EMBL" id="BARU01021142">
    <property type="protein sequence ID" value="GAH57196.1"/>
    <property type="molecule type" value="Genomic_DNA"/>
</dbReference>
<name>X1GH02_9ZZZZ</name>
<dbReference type="Gene3D" id="2.160.10.10">
    <property type="entry name" value="Hexapeptide repeat proteins"/>
    <property type="match status" value="1"/>
</dbReference>
<feature type="non-terminal residue" evidence="1">
    <location>
        <position position="1"/>
    </location>
</feature>
<dbReference type="InterPro" id="IPR011004">
    <property type="entry name" value="Trimer_LpxA-like_sf"/>
</dbReference>
<dbReference type="PANTHER" id="PTHR13061">
    <property type="entry name" value="DYNACTIN SUBUNIT P25"/>
    <property type="match status" value="1"/>
</dbReference>
<dbReference type="PANTHER" id="PTHR13061:SF29">
    <property type="entry name" value="GAMMA CARBONIC ANHYDRASE-LIKE 1, MITOCHONDRIAL-RELATED"/>
    <property type="match status" value="1"/>
</dbReference>
<evidence type="ECO:0008006" key="2">
    <source>
        <dbReference type="Google" id="ProtNLM"/>
    </source>
</evidence>
<dbReference type="InterPro" id="IPR050484">
    <property type="entry name" value="Transf_Hexapept/Carb_Anhydrase"/>
</dbReference>
<organism evidence="1">
    <name type="scientific">marine sediment metagenome</name>
    <dbReference type="NCBI Taxonomy" id="412755"/>
    <lineage>
        <taxon>unclassified sequences</taxon>
        <taxon>metagenomes</taxon>
        <taxon>ecological metagenomes</taxon>
    </lineage>
</organism>
<comment type="caution">
    <text evidence="1">The sequence shown here is derived from an EMBL/GenBank/DDBJ whole genome shotgun (WGS) entry which is preliminary data.</text>
</comment>
<protein>
    <recommendedName>
        <fullName evidence="2">Gamma carbonic anhydrase family protein</fullName>
    </recommendedName>
</protein>
<sequence length="67" mass="7153">AIVLDGAEVGEGAIVGAGAIVTPRTKIPPYTMALGVPAKVVRSLSEEESENLKKHALDYVELMKKYK</sequence>
<proteinExistence type="predicted"/>
<evidence type="ECO:0000313" key="1">
    <source>
        <dbReference type="EMBL" id="GAH57196.1"/>
    </source>
</evidence>
<dbReference type="AlphaFoldDB" id="X1GH02"/>
<accession>X1GH02</accession>
<gene>
    <name evidence="1" type="ORF">S03H2_34624</name>
</gene>
<reference evidence="1" key="1">
    <citation type="journal article" date="2014" name="Front. Microbiol.">
        <title>High frequency of phylogenetically diverse reductive dehalogenase-homologous genes in deep subseafloor sedimentary metagenomes.</title>
        <authorList>
            <person name="Kawai M."/>
            <person name="Futagami T."/>
            <person name="Toyoda A."/>
            <person name="Takaki Y."/>
            <person name="Nishi S."/>
            <person name="Hori S."/>
            <person name="Arai W."/>
            <person name="Tsubouchi T."/>
            <person name="Morono Y."/>
            <person name="Uchiyama I."/>
            <person name="Ito T."/>
            <person name="Fujiyama A."/>
            <person name="Inagaki F."/>
            <person name="Takami H."/>
        </authorList>
    </citation>
    <scope>NUCLEOTIDE SEQUENCE</scope>
    <source>
        <strain evidence="1">Expedition CK06-06</strain>
    </source>
</reference>
<dbReference type="SUPFAM" id="SSF51161">
    <property type="entry name" value="Trimeric LpxA-like enzymes"/>
    <property type="match status" value="1"/>
</dbReference>